<keyword evidence="6" id="KW-0862">Zinc</keyword>
<sequence>MDRIPLRLIRRLTTGLALALALAGAAPADPLATRLFGAEATPSDQKPMPIGSYARGCAAGLVQLPETGPTWQAMRLGRDRNWGQPVTVAFLEDLSRVAAQQKGWNGLYIGDIGQPRGGPMASGHQSHQIGLDADIWMRPGTDMHLSRAAREKIGSIPVRTADQTRVNGKWTRAQYNIMKAAASDPRVDRIFVAAAVKVEMCKTAKPSDTSWLQKIRPWYGHASHFHIRLKCPPGATLCQTQRPTVAQLSHGGNGCDKSLRWWVTDYLEALKHPPKPKKNAKKRPHRKGPREFTMADLPAQCANVLASR</sequence>
<dbReference type="NCBIfam" id="NF006947">
    <property type="entry name" value="PRK09429.1"/>
    <property type="match status" value="1"/>
</dbReference>
<evidence type="ECO:0000256" key="2">
    <source>
        <dbReference type="ARBA" id="ARBA00022723"/>
    </source>
</evidence>
<evidence type="ECO:0000256" key="3">
    <source>
        <dbReference type="ARBA" id="ARBA00022729"/>
    </source>
</evidence>
<keyword evidence="11" id="KW-1185">Reference proteome</keyword>
<dbReference type="EMBL" id="JBHRSK010000003">
    <property type="protein sequence ID" value="MFC2966975.1"/>
    <property type="molecule type" value="Genomic_DNA"/>
</dbReference>
<dbReference type="SUPFAM" id="SSF55166">
    <property type="entry name" value="Hedgehog/DD-peptidase"/>
    <property type="match status" value="1"/>
</dbReference>
<proteinExistence type="predicted"/>
<dbReference type="PIRSF" id="PIRSF018455">
    <property type="entry name" value="MepA"/>
    <property type="match status" value="1"/>
</dbReference>
<feature type="chain" id="PRO_5046044688" evidence="9">
    <location>
        <begin position="29"/>
        <end position="308"/>
    </location>
</feature>
<dbReference type="Gene3D" id="3.30.1380.10">
    <property type="match status" value="1"/>
</dbReference>
<reference evidence="11" key="1">
    <citation type="journal article" date="2019" name="Int. J. Syst. Evol. Microbiol.">
        <title>The Global Catalogue of Microorganisms (GCM) 10K type strain sequencing project: providing services to taxonomists for standard genome sequencing and annotation.</title>
        <authorList>
            <consortium name="The Broad Institute Genomics Platform"/>
            <consortium name="The Broad Institute Genome Sequencing Center for Infectious Disease"/>
            <person name="Wu L."/>
            <person name="Ma J."/>
        </authorList>
    </citation>
    <scope>NUCLEOTIDE SEQUENCE [LARGE SCALE GENOMIC DNA]</scope>
    <source>
        <strain evidence="11">KCTC 62192</strain>
    </source>
</reference>
<keyword evidence="2" id="KW-0479">Metal-binding</keyword>
<dbReference type="Pfam" id="PF03411">
    <property type="entry name" value="Peptidase_M74"/>
    <property type="match status" value="1"/>
</dbReference>
<feature type="region of interest" description="Disordered" evidence="8">
    <location>
        <begin position="272"/>
        <end position="293"/>
    </location>
</feature>
<dbReference type="GO" id="GO:0016787">
    <property type="term" value="F:hydrolase activity"/>
    <property type="evidence" value="ECO:0007669"/>
    <property type="project" value="UniProtKB-KW"/>
</dbReference>
<dbReference type="InterPro" id="IPR005073">
    <property type="entry name" value="Peptidase_M74"/>
</dbReference>
<gene>
    <name evidence="10" type="primary">mepA</name>
    <name evidence="10" type="ORF">ACFOES_02610</name>
</gene>
<evidence type="ECO:0000256" key="8">
    <source>
        <dbReference type="SAM" id="MobiDB-lite"/>
    </source>
</evidence>
<evidence type="ECO:0000313" key="11">
    <source>
        <dbReference type="Proteomes" id="UP001595443"/>
    </source>
</evidence>
<keyword evidence="3 9" id="KW-0732">Signal</keyword>
<dbReference type="RefSeq" id="WP_377831604.1">
    <property type="nucleotide sequence ID" value="NZ_JBHRSK010000003.1"/>
</dbReference>
<dbReference type="InterPro" id="IPR009045">
    <property type="entry name" value="Zn_M74/Hedgehog-like"/>
</dbReference>
<feature type="signal peptide" evidence="9">
    <location>
        <begin position="1"/>
        <end position="28"/>
    </location>
</feature>
<organism evidence="10 11">
    <name type="scientific">Acidimangrovimonas pyrenivorans</name>
    <dbReference type="NCBI Taxonomy" id="2030798"/>
    <lineage>
        <taxon>Bacteria</taxon>
        <taxon>Pseudomonadati</taxon>
        <taxon>Pseudomonadota</taxon>
        <taxon>Alphaproteobacteria</taxon>
        <taxon>Rhodobacterales</taxon>
        <taxon>Paracoccaceae</taxon>
        <taxon>Acidimangrovimonas</taxon>
    </lineage>
</organism>
<accession>A0ABV7AD42</accession>
<evidence type="ECO:0000313" key="10">
    <source>
        <dbReference type="EMBL" id="MFC2966975.1"/>
    </source>
</evidence>
<keyword evidence="1" id="KW-0645">Protease</keyword>
<feature type="compositionally biased region" description="Basic residues" evidence="8">
    <location>
        <begin position="272"/>
        <end position="288"/>
    </location>
</feature>
<evidence type="ECO:0000256" key="9">
    <source>
        <dbReference type="SAM" id="SignalP"/>
    </source>
</evidence>
<keyword evidence="4" id="KW-0574">Periplasm</keyword>
<name>A0ABV7AD42_9RHOB</name>
<protein>
    <submittedName>
        <fullName evidence="10">Penicillin-insensitive murein endopeptidase</fullName>
        <ecNumber evidence="10">3.4.-.-</ecNumber>
    </submittedName>
</protein>
<keyword evidence="5 10" id="KW-0378">Hydrolase</keyword>
<dbReference type="Proteomes" id="UP001595443">
    <property type="component" value="Unassembled WGS sequence"/>
</dbReference>
<evidence type="ECO:0000256" key="6">
    <source>
        <dbReference type="ARBA" id="ARBA00022833"/>
    </source>
</evidence>
<evidence type="ECO:0000256" key="1">
    <source>
        <dbReference type="ARBA" id="ARBA00022670"/>
    </source>
</evidence>
<dbReference type="EC" id="3.4.-.-" evidence="10"/>
<evidence type="ECO:0000256" key="7">
    <source>
        <dbReference type="ARBA" id="ARBA00023049"/>
    </source>
</evidence>
<comment type="caution">
    <text evidence="10">The sequence shown here is derived from an EMBL/GenBank/DDBJ whole genome shotgun (WGS) entry which is preliminary data.</text>
</comment>
<evidence type="ECO:0000256" key="5">
    <source>
        <dbReference type="ARBA" id="ARBA00022801"/>
    </source>
</evidence>
<evidence type="ECO:0000256" key="4">
    <source>
        <dbReference type="ARBA" id="ARBA00022764"/>
    </source>
</evidence>
<keyword evidence="7" id="KW-0482">Metalloprotease</keyword>